<evidence type="ECO:0000313" key="2">
    <source>
        <dbReference type="Proteomes" id="UP001501757"/>
    </source>
</evidence>
<evidence type="ECO:0000313" key="1">
    <source>
        <dbReference type="EMBL" id="GAA0341231.1"/>
    </source>
</evidence>
<dbReference type="Proteomes" id="UP001501757">
    <property type="component" value="Unassembled WGS sequence"/>
</dbReference>
<accession>A0ABN0WLI7</accession>
<gene>
    <name evidence="1" type="ORF">GCM10009092_02200</name>
</gene>
<protein>
    <recommendedName>
        <fullName evidence="3">VOC domain-containing protein</fullName>
    </recommendedName>
</protein>
<dbReference type="EMBL" id="BAAAEI010000001">
    <property type="protein sequence ID" value="GAA0341231.1"/>
    <property type="molecule type" value="Genomic_DNA"/>
</dbReference>
<keyword evidence="2" id="KW-1185">Reference proteome</keyword>
<proteinExistence type="predicted"/>
<reference evidence="1 2" key="1">
    <citation type="journal article" date="2019" name="Int. J. Syst. Evol. Microbiol.">
        <title>The Global Catalogue of Microorganisms (GCM) 10K type strain sequencing project: providing services to taxonomists for standard genome sequencing and annotation.</title>
        <authorList>
            <consortium name="The Broad Institute Genomics Platform"/>
            <consortium name="The Broad Institute Genome Sequencing Center for Infectious Disease"/>
            <person name="Wu L."/>
            <person name="Ma J."/>
        </authorList>
    </citation>
    <scope>NUCLEOTIDE SEQUENCE [LARGE SCALE GENOMIC DNA]</scope>
    <source>
        <strain evidence="1 2">JCM 13378</strain>
    </source>
</reference>
<organism evidence="1 2">
    <name type="scientific">Bowmanella denitrificans</name>
    <dbReference type="NCBI Taxonomy" id="366582"/>
    <lineage>
        <taxon>Bacteria</taxon>
        <taxon>Pseudomonadati</taxon>
        <taxon>Pseudomonadota</taxon>
        <taxon>Gammaproteobacteria</taxon>
        <taxon>Alteromonadales</taxon>
        <taxon>Alteromonadaceae</taxon>
        <taxon>Bowmanella</taxon>
    </lineage>
</organism>
<sequence length="119" mass="13317">MKPQFTPGNNMAMKIPSHEYQATLAFYREVLALTEITSPEPGSTPRFAFGDKTLWLDNVATLSQAEIWLEIVTDNPQAAAEYFNKAGIQRCDDIEPLPADFKGFWITSPSNIIHLLSSQ</sequence>
<dbReference type="Gene3D" id="3.10.180.10">
    <property type="entry name" value="2,3-Dihydroxybiphenyl 1,2-Dioxygenase, domain 1"/>
    <property type="match status" value="1"/>
</dbReference>
<dbReference type="InterPro" id="IPR029068">
    <property type="entry name" value="Glyas_Bleomycin-R_OHBP_Dase"/>
</dbReference>
<dbReference type="RefSeq" id="WP_343840702.1">
    <property type="nucleotide sequence ID" value="NZ_BAAAEI010000001.1"/>
</dbReference>
<comment type="caution">
    <text evidence="1">The sequence shown here is derived from an EMBL/GenBank/DDBJ whole genome shotgun (WGS) entry which is preliminary data.</text>
</comment>
<evidence type="ECO:0008006" key="3">
    <source>
        <dbReference type="Google" id="ProtNLM"/>
    </source>
</evidence>
<name>A0ABN0WLI7_9ALTE</name>
<dbReference type="SUPFAM" id="SSF54593">
    <property type="entry name" value="Glyoxalase/Bleomycin resistance protein/Dihydroxybiphenyl dioxygenase"/>
    <property type="match status" value="1"/>
</dbReference>